<proteinExistence type="predicted"/>
<protein>
    <submittedName>
        <fullName evidence="2">Uncharacterized protein</fullName>
    </submittedName>
</protein>
<dbReference type="AlphaFoldDB" id="A0A2H3DSK5"/>
<accession>A0A2H3DSK5</accession>
<reference evidence="3" key="1">
    <citation type="journal article" date="2017" name="Nat. Ecol. Evol.">
        <title>Genome expansion and lineage-specific genetic innovations in the forest pathogenic fungi Armillaria.</title>
        <authorList>
            <person name="Sipos G."/>
            <person name="Prasanna A.N."/>
            <person name="Walter M.C."/>
            <person name="O'Connor E."/>
            <person name="Balint B."/>
            <person name="Krizsan K."/>
            <person name="Kiss B."/>
            <person name="Hess J."/>
            <person name="Varga T."/>
            <person name="Slot J."/>
            <person name="Riley R."/>
            <person name="Boka B."/>
            <person name="Rigling D."/>
            <person name="Barry K."/>
            <person name="Lee J."/>
            <person name="Mihaltcheva S."/>
            <person name="LaButti K."/>
            <person name="Lipzen A."/>
            <person name="Waldron R."/>
            <person name="Moloney N.M."/>
            <person name="Sperisen C."/>
            <person name="Kredics L."/>
            <person name="Vagvoelgyi C."/>
            <person name="Patrignani A."/>
            <person name="Fitzpatrick D."/>
            <person name="Nagy I."/>
            <person name="Doyle S."/>
            <person name="Anderson J.B."/>
            <person name="Grigoriev I.V."/>
            <person name="Gueldener U."/>
            <person name="Muensterkoetter M."/>
            <person name="Nagy L.G."/>
        </authorList>
    </citation>
    <scope>NUCLEOTIDE SEQUENCE [LARGE SCALE GENOMIC DNA]</scope>
    <source>
        <strain evidence="3">Ar21-2</strain>
    </source>
</reference>
<dbReference type="InParanoid" id="A0A2H3DSK5"/>
<sequence length="331" mass="36696">MTALSNNCVPQMPLSSHHQDKSSMAKSCIVPSTPVSVQNSLLTTSSLSYLDLESIAIPKSIPHQTQDLTPYDNDDDDLEYFSEPFFTEEELDSVAGLEMHALPIIPTGFKEDNPYIMATNDMKRNLLPGDMGTHGHYYMVLNGRTCSVHHGWDATTNDAKESWQDVFLENHVGPPGYYCHKAVEQEATLPPRTPPSSPHHRATGCCSYSDKYMATPHSAPSSPSISKRRMQSPFAGHLLNLSNIFHMPQSTKAGRPASTSTSKSYILTLGPSRVIPSLLQKDIWERVPVYWVVKKGRHPGVFHGIVIKAATAEQACMHFVQAFMDGKILQM</sequence>
<feature type="region of interest" description="Disordered" evidence="1">
    <location>
        <begin position="1"/>
        <end position="20"/>
    </location>
</feature>
<gene>
    <name evidence="2" type="ORF">ARMGADRAFT_1031924</name>
</gene>
<organism evidence="2 3">
    <name type="scientific">Armillaria gallica</name>
    <name type="common">Bulbous honey fungus</name>
    <name type="synonym">Armillaria bulbosa</name>
    <dbReference type="NCBI Taxonomy" id="47427"/>
    <lineage>
        <taxon>Eukaryota</taxon>
        <taxon>Fungi</taxon>
        <taxon>Dikarya</taxon>
        <taxon>Basidiomycota</taxon>
        <taxon>Agaricomycotina</taxon>
        <taxon>Agaricomycetes</taxon>
        <taxon>Agaricomycetidae</taxon>
        <taxon>Agaricales</taxon>
        <taxon>Marasmiineae</taxon>
        <taxon>Physalacriaceae</taxon>
        <taxon>Armillaria</taxon>
    </lineage>
</organism>
<dbReference type="EMBL" id="KZ293662">
    <property type="protein sequence ID" value="PBK91253.1"/>
    <property type="molecule type" value="Genomic_DNA"/>
</dbReference>
<name>A0A2H3DSK5_ARMGA</name>
<feature type="compositionally biased region" description="Polar residues" evidence="1">
    <location>
        <begin position="1"/>
        <end position="16"/>
    </location>
</feature>
<evidence type="ECO:0000313" key="2">
    <source>
        <dbReference type="EMBL" id="PBK91253.1"/>
    </source>
</evidence>
<dbReference type="Proteomes" id="UP000217790">
    <property type="component" value="Unassembled WGS sequence"/>
</dbReference>
<dbReference type="OrthoDB" id="10439374at2759"/>
<evidence type="ECO:0000256" key="1">
    <source>
        <dbReference type="SAM" id="MobiDB-lite"/>
    </source>
</evidence>
<evidence type="ECO:0000313" key="3">
    <source>
        <dbReference type="Proteomes" id="UP000217790"/>
    </source>
</evidence>
<keyword evidence="3" id="KW-1185">Reference proteome</keyword>